<proteinExistence type="predicted"/>
<evidence type="ECO:0000313" key="2">
    <source>
        <dbReference type="Proteomes" id="UP001310594"/>
    </source>
</evidence>
<dbReference type="AlphaFoldDB" id="A0AAN8A0F7"/>
<comment type="caution">
    <text evidence="1">The sequence shown here is derived from an EMBL/GenBank/DDBJ whole genome shotgun (WGS) entry which is preliminary data.</text>
</comment>
<dbReference type="Proteomes" id="UP001310594">
    <property type="component" value="Unassembled WGS sequence"/>
</dbReference>
<accession>A0AAN8A0F7</accession>
<protein>
    <submittedName>
        <fullName evidence="1">Uncharacterized protein</fullName>
    </submittedName>
</protein>
<gene>
    <name evidence="1" type="ORF">LTR97_007756</name>
</gene>
<evidence type="ECO:0000313" key="1">
    <source>
        <dbReference type="EMBL" id="KAK5696454.1"/>
    </source>
</evidence>
<name>A0AAN8A0F7_9PEZI</name>
<dbReference type="EMBL" id="JAVRQU010000012">
    <property type="protein sequence ID" value="KAK5696454.1"/>
    <property type="molecule type" value="Genomic_DNA"/>
</dbReference>
<reference evidence="1" key="1">
    <citation type="submission" date="2023-08" db="EMBL/GenBank/DDBJ databases">
        <title>Black Yeasts Isolated from many extreme environments.</title>
        <authorList>
            <person name="Coleine C."/>
            <person name="Stajich J.E."/>
            <person name="Selbmann L."/>
        </authorList>
    </citation>
    <scope>NUCLEOTIDE SEQUENCE</scope>
    <source>
        <strain evidence="1">CCFEE 5810</strain>
    </source>
</reference>
<organism evidence="1 2">
    <name type="scientific">Elasticomyces elasticus</name>
    <dbReference type="NCBI Taxonomy" id="574655"/>
    <lineage>
        <taxon>Eukaryota</taxon>
        <taxon>Fungi</taxon>
        <taxon>Dikarya</taxon>
        <taxon>Ascomycota</taxon>
        <taxon>Pezizomycotina</taxon>
        <taxon>Dothideomycetes</taxon>
        <taxon>Dothideomycetidae</taxon>
        <taxon>Mycosphaerellales</taxon>
        <taxon>Teratosphaeriaceae</taxon>
        <taxon>Elasticomyces</taxon>
    </lineage>
</organism>
<sequence>MELTKAERFHVKVACRFKRQQGKHLKTPLATQTVFGITELLEAILLHLLPQRNDSTCDGYSDMLTLLHSQRVSTAFKNTIKGSPSEPTYAAAYGLPDVNPLIFNRQHVSGNLLDKGKISGIRYTTGFVRPHRICVATLPRGYRTLAQLNRRCMPPGSWQRMVVLRPETAEVVPPVEILHVQVASYGWRNGWRAIVVDEVNRKAVVVGGEVASVMLARVAAWAIHNP</sequence>